<evidence type="ECO:0000256" key="1">
    <source>
        <dbReference type="ARBA" id="ARBA00022801"/>
    </source>
</evidence>
<dbReference type="SUPFAM" id="SSF56300">
    <property type="entry name" value="Metallo-dependent phosphatases"/>
    <property type="match status" value="2"/>
</dbReference>
<dbReference type="GO" id="GO:0006094">
    <property type="term" value="P:gluconeogenesis"/>
    <property type="evidence" value="ECO:0007669"/>
    <property type="project" value="InterPro"/>
</dbReference>
<accession>A0A3N0AGN8</accession>
<evidence type="ECO:0000313" key="5">
    <source>
        <dbReference type="Proteomes" id="UP000267368"/>
    </source>
</evidence>
<dbReference type="EC" id="3.1.3.11" evidence="4"/>
<keyword evidence="2" id="KW-0464">Manganese</keyword>
<dbReference type="HAMAP" id="MF_01854">
    <property type="entry name" value="FBPase_class3"/>
    <property type="match status" value="1"/>
</dbReference>
<gene>
    <name evidence="4" type="ORF">DMP07_03220</name>
</gene>
<evidence type="ECO:0000256" key="2">
    <source>
        <dbReference type="ARBA" id="ARBA00023211"/>
    </source>
</evidence>
<protein>
    <submittedName>
        <fullName evidence="4">Class 3 fructose-bisphosphatase</fullName>
        <ecNumber evidence="4">3.1.3.11</ecNumber>
    </submittedName>
</protein>
<keyword evidence="3" id="KW-0119">Carbohydrate metabolism</keyword>
<dbReference type="InterPro" id="IPR009164">
    <property type="entry name" value="FBPtase_class3"/>
</dbReference>
<organism evidence="4 5">
    <name type="scientific">Slackia faecicanis</name>
    <dbReference type="NCBI Taxonomy" id="255723"/>
    <lineage>
        <taxon>Bacteria</taxon>
        <taxon>Bacillati</taxon>
        <taxon>Actinomycetota</taxon>
        <taxon>Coriobacteriia</taxon>
        <taxon>Eggerthellales</taxon>
        <taxon>Eggerthellaceae</taxon>
        <taxon>Slackia</taxon>
    </lineage>
</organism>
<dbReference type="RefSeq" id="WP_123197711.1">
    <property type="nucleotide sequence ID" value="NZ_QICB01000002.1"/>
</dbReference>
<comment type="caution">
    <text evidence="4">The sequence shown here is derived from an EMBL/GenBank/DDBJ whole genome shotgun (WGS) entry which is preliminary data.</text>
</comment>
<dbReference type="Proteomes" id="UP000267368">
    <property type="component" value="Unassembled WGS sequence"/>
</dbReference>
<dbReference type="Pfam" id="PF06874">
    <property type="entry name" value="FBPase_2"/>
    <property type="match status" value="1"/>
</dbReference>
<dbReference type="EMBL" id="QICB01000002">
    <property type="protein sequence ID" value="RNL20610.1"/>
    <property type="molecule type" value="Genomic_DNA"/>
</dbReference>
<sequence length="652" mass="73306">MERAEKRYLELLSQSFPSAAKASAEIINLSAVLNLPKGTEFFASDIHGEYEAFSHILRNGSGSIRLKIEDVFGDALTAAEKRSLASLIYYPRERMELVLAHADDAAAQAWYAEVLPRLVSVCKRAAQKYTRSKVRKALPDNFAYIIEELMTEDRDGVDKKAYYAAIIEAIIRTGRGGDLIEELCLLIQRLSIDHLHIVGDIYDRGPYPHVIMDTLMGYHALDIQWGNHDIVWMGASLGQRGCIAHVVRNCARYGNLSILEDAYGINILPLASFAQAAYADDPCVAFGLKGDPDLSDAERELNVKIQKAMAIIQFKVEAQLIDENPSFGLQDRKLLHRIDFEKGTVTVDGIEYELTDTVFPTVDPADPYRLTPEEEEVMQRLEQAFVNCEKLQRHMHFFLEAGSLYKVYNGNLLFHACVPLNADGTLMETDVYGAKFKGRALYDEMERYVRAAFFDADPVMRKRGRDLMWYLWLGQGSPLFAKSKMATFELYLIADKAARKEVKNPFYTFLNDEAVMAGIFEDFGLDPKTSRIVCGHVPVKVKDGEDPVKCDGRVLTIDGGFSKAYQPTTGIAGYTLISNSYELILAAHEPLESTRAAVLKELDIHSSRSVIAWMENRMLVADTDKGKMIKGRIADLEQLLEAYRRGEIAEKE</sequence>
<evidence type="ECO:0000256" key="3">
    <source>
        <dbReference type="ARBA" id="ARBA00023277"/>
    </source>
</evidence>
<dbReference type="AlphaFoldDB" id="A0A3N0AGN8"/>
<reference evidence="5" key="1">
    <citation type="submission" date="2018-05" db="EMBL/GenBank/DDBJ databases">
        <title>Genome Sequencing of selected type strains of the family Eggerthellaceae.</title>
        <authorList>
            <person name="Danylec N."/>
            <person name="Stoll D.A."/>
            <person name="Doetsch A."/>
            <person name="Huch M."/>
        </authorList>
    </citation>
    <scope>NUCLEOTIDE SEQUENCE [LARGE SCALE GENOMIC DNA]</scope>
    <source>
        <strain evidence="5">DSM 17537</strain>
    </source>
</reference>
<dbReference type="PIRSF" id="PIRSF000906">
    <property type="entry name" value="FBPtase_Bacill"/>
    <property type="match status" value="1"/>
</dbReference>
<evidence type="ECO:0000313" key="4">
    <source>
        <dbReference type="EMBL" id="RNL20610.1"/>
    </source>
</evidence>
<dbReference type="OrthoDB" id="9779903at2"/>
<dbReference type="GO" id="GO:0042132">
    <property type="term" value="F:fructose 1,6-bisphosphate 1-phosphatase activity"/>
    <property type="evidence" value="ECO:0007669"/>
    <property type="project" value="UniProtKB-EC"/>
</dbReference>
<name>A0A3N0AGN8_9ACTN</name>
<keyword evidence="5" id="KW-1185">Reference proteome</keyword>
<keyword evidence="1 4" id="KW-0378">Hydrolase</keyword>
<proteinExistence type="inferred from homology"/>
<dbReference type="InterPro" id="IPR029052">
    <property type="entry name" value="Metallo-depent_PP-like"/>
</dbReference>